<dbReference type="InterPro" id="IPR014729">
    <property type="entry name" value="Rossmann-like_a/b/a_fold"/>
</dbReference>
<comment type="caution">
    <text evidence="1">The sequence shown here is derived from an EMBL/GenBank/DDBJ whole genome shotgun (WGS) entry which is preliminary data.</text>
</comment>
<dbReference type="RefSeq" id="WP_194536877.1">
    <property type="nucleotide sequence ID" value="NZ_JACEFB010000002.1"/>
</dbReference>
<dbReference type="Gene3D" id="1.25.40.80">
    <property type="match status" value="1"/>
</dbReference>
<accession>A0A7V9AAW9</accession>
<dbReference type="Gene3D" id="1.10.10.1710">
    <property type="entry name" value="Deoxyribodipyrimidine photolyase-related"/>
    <property type="match status" value="1"/>
</dbReference>
<proteinExistence type="predicted"/>
<organism evidence="1 2">
    <name type="scientific">Thermogemmata fonticola</name>
    <dbReference type="NCBI Taxonomy" id="2755323"/>
    <lineage>
        <taxon>Bacteria</taxon>
        <taxon>Pseudomonadati</taxon>
        <taxon>Planctomycetota</taxon>
        <taxon>Planctomycetia</taxon>
        <taxon>Gemmatales</taxon>
        <taxon>Gemmataceae</taxon>
        <taxon>Thermogemmata</taxon>
    </lineage>
</organism>
<dbReference type="Gene3D" id="3.40.50.620">
    <property type="entry name" value="HUPs"/>
    <property type="match status" value="1"/>
</dbReference>
<dbReference type="Pfam" id="PF04244">
    <property type="entry name" value="DPRP"/>
    <property type="match status" value="1"/>
</dbReference>
<gene>
    <name evidence="1" type="ORF">H0921_04660</name>
</gene>
<keyword evidence="2" id="KW-1185">Reference proteome</keyword>
<dbReference type="PANTHER" id="PTHR38657">
    <property type="entry name" value="SLR1343 PROTEIN"/>
    <property type="match status" value="1"/>
</dbReference>
<dbReference type="SUPFAM" id="SSF48173">
    <property type="entry name" value="Cryptochrome/photolyase FAD-binding domain"/>
    <property type="match status" value="1"/>
</dbReference>
<evidence type="ECO:0000313" key="1">
    <source>
        <dbReference type="EMBL" id="MBA2225453.1"/>
    </source>
</evidence>
<keyword evidence="1" id="KW-0456">Lyase</keyword>
<sequence>MRTAALIYPHQLFHPHPAVRGADVIFLVEEPLLLSQYNFHKQKLIFHRASMQRYWKEQVPPARYVPVGELTDTGAIVLQIQAAGCDAVRVVDPCDDWLLSRLQAACAARGVRLTVLPDPHFLTPQAEIEAFAQGRKTFFFTEFYIRQRKRLGILLTAEGQPKGGKWSFDPENRQRLPAGLQPPAPIFPPEDKYVWEAREYVRRHFPNAPGADTPFLYPTSAVQARDWLAEFLERRFVHFGAYEDAISARYGVLFHSVLTPVLNVGLLSPGEVVEAALRYEGRVPLNSLEGFLRQVIGWREFVRLVYLARGRFQRTRNFWRHTRPVPKSFYEARTGILPLDTILHRVLQTAYCHHIERLMVLGNFLLLCEVAPDAVYQWFMEMFIDAYDWVMVPNVYGMSQYADGGLMTTKPYISGSSYIRRMSDFPHGEWCAIWDALYWRFIDRHSQFFAGNPRMAVMVRLKERLGSRRLLDHYRRAEAFLERLHGE</sequence>
<dbReference type="Gene3D" id="1.10.579.10">
    <property type="entry name" value="DNA Cyclobutane Dipyrimidine Photolyase, subunit A, domain 3"/>
    <property type="match status" value="1"/>
</dbReference>
<dbReference type="AlphaFoldDB" id="A0A7V9AAW9"/>
<dbReference type="GO" id="GO:0016829">
    <property type="term" value="F:lyase activity"/>
    <property type="evidence" value="ECO:0007669"/>
    <property type="project" value="UniProtKB-KW"/>
</dbReference>
<dbReference type="PANTHER" id="PTHR38657:SF1">
    <property type="entry name" value="SLR1343 PROTEIN"/>
    <property type="match status" value="1"/>
</dbReference>
<evidence type="ECO:0000313" key="2">
    <source>
        <dbReference type="Proteomes" id="UP000542342"/>
    </source>
</evidence>
<dbReference type="EMBL" id="JACEFB010000002">
    <property type="protein sequence ID" value="MBA2225453.1"/>
    <property type="molecule type" value="Genomic_DNA"/>
</dbReference>
<reference evidence="1 2" key="1">
    <citation type="submission" date="2020-07" db="EMBL/GenBank/DDBJ databases">
        <title>Thermogemmata thermophila gen. nov., sp. nov., a novel moderate thermophilic planctomycete from a Kamchatka hot spring.</title>
        <authorList>
            <person name="Elcheninov A.G."/>
            <person name="Podosokorskaya O.A."/>
            <person name="Kovaleva O.L."/>
            <person name="Novikov A."/>
            <person name="Bonch-Osmolovskaya E.A."/>
            <person name="Toshchakov S.V."/>
            <person name="Kublanov I.V."/>
        </authorList>
    </citation>
    <scope>NUCLEOTIDE SEQUENCE [LARGE SCALE GENOMIC DNA]</scope>
    <source>
        <strain evidence="1 2">2918</strain>
    </source>
</reference>
<dbReference type="Proteomes" id="UP000542342">
    <property type="component" value="Unassembled WGS sequence"/>
</dbReference>
<protein>
    <submittedName>
        <fullName evidence="1">Cryptochrome/photolyase family protein</fullName>
    </submittedName>
</protein>
<dbReference type="InterPro" id="IPR052551">
    <property type="entry name" value="UV-DNA_repair_photolyase"/>
</dbReference>
<name>A0A7V9AAW9_9BACT</name>
<dbReference type="InterPro" id="IPR036134">
    <property type="entry name" value="Crypto/Photolyase_FAD-like_sf"/>
</dbReference>
<dbReference type="InterPro" id="IPR007357">
    <property type="entry name" value="PhrB-like"/>
</dbReference>